<dbReference type="AlphaFoldDB" id="A0A6L6Q879"/>
<reference evidence="1 2" key="1">
    <citation type="submission" date="2019-11" db="EMBL/GenBank/DDBJ databases">
        <title>Type strains purchased from KCTC, JCM and DSMZ.</title>
        <authorList>
            <person name="Lu H."/>
        </authorList>
    </citation>
    <scope>NUCLEOTIDE SEQUENCE [LARGE SCALE GENOMIC DNA]</scope>
    <source>
        <strain evidence="1 2">KCTC 42409</strain>
    </source>
</reference>
<name>A0A6L6Q879_9BURK</name>
<protein>
    <submittedName>
        <fullName evidence="1">Uncharacterized protein</fullName>
    </submittedName>
</protein>
<comment type="caution">
    <text evidence="1">The sequence shown here is derived from an EMBL/GenBank/DDBJ whole genome shotgun (WGS) entry which is preliminary data.</text>
</comment>
<organism evidence="1 2">
    <name type="scientific">Pseudoduganella ginsengisoli</name>
    <dbReference type="NCBI Taxonomy" id="1462440"/>
    <lineage>
        <taxon>Bacteria</taxon>
        <taxon>Pseudomonadati</taxon>
        <taxon>Pseudomonadota</taxon>
        <taxon>Betaproteobacteria</taxon>
        <taxon>Burkholderiales</taxon>
        <taxon>Oxalobacteraceae</taxon>
        <taxon>Telluria group</taxon>
        <taxon>Pseudoduganella</taxon>
    </lineage>
</organism>
<dbReference type="EMBL" id="WNLA01000031">
    <property type="protein sequence ID" value="MTW05820.1"/>
    <property type="molecule type" value="Genomic_DNA"/>
</dbReference>
<evidence type="ECO:0000313" key="1">
    <source>
        <dbReference type="EMBL" id="MTW05820.1"/>
    </source>
</evidence>
<proteinExistence type="predicted"/>
<keyword evidence="2" id="KW-1185">Reference proteome</keyword>
<sequence length="235" mass="25492">MNAATVQRPLPWWLRDFRHMRLAALVFAVAAACAAAAVVSTRALWHDARSRQVQAAHTRDLARRQFAQVDQEKRDIALFQPIYQQLLARHLVGAENRLDWVGALRQMQDQYGLGPIAYDIAPRQPVVMSPAMDLGRFSLYATRMRIQIDLLHEGDLFTLLAGLRAQGHSTVQECTLKRPASAPNAPLAPTVTATCTLNWVTLADGAVPDTGTMAGVVPAAPEGALAARASEGAGP</sequence>
<dbReference type="Proteomes" id="UP000484015">
    <property type="component" value="Unassembled WGS sequence"/>
</dbReference>
<dbReference type="RefSeq" id="WP_155442165.1">
    <property type="nucleotide sequence ID" value="NZ_WNLA01000031.1"/>
</dbReference>
<gene>
    <name evidence="1" type="ORF">GM668_27460</name>
</gene>
<evidence type="ECO:0000313" key="2">
    <source>
        <dbReference type="Proteomes" id="UP000484015"/>
    </source>
</evidence>
<accession>A0A6L6Q879</accession>
<dbReference type="OrthoDB" id="8527869at2"/>